<accession>A0ABQ0LB14</accession>
<reference evidence="1" key="1">
    <citation type="submission" date="2014-09" db="EMBL/GenBank/DDBJ databases">
        <title>Genome sequence of the luminous mushroom Mycena chlorophos for searching fungal bioluminescence genes.</title>
        <authorList>
            <person name="Tanaka Y."/>
            <person name="Kasuga D."/>
            <person name="Oba Y."/>
            <person name="Hase S."/>
            <person name="Sato K."/>
            <person name="Oba Y."/>
            <person name="Sakakibara Y."/>
        </authorList>
    </citation>
    <scope>NUCLEOTIDE SEQUENCE</scope>
</reference>
<evidence type="ECO:0008006" key="3">
    <source>
        <dbReference type="Google" id="ProtNLM"/>
    </source>
</evidence>
<evidence type="ECO:0000313" key="2">
    <source>
        <dbReference type="Proteomes" id="UP000815677"/>
    </source>
</evidence>
<dbReference type="EMBL" id="DF844456">
    <property type="protein sequence ID" value="GAT48308.1"/>
    <property type="molecule type" value="Genomic_DNA"/>
</dbReference>
<protein>
    <recommendedName>
        <fullName evidence="3">F-box domain-containing protein</fullName>
    </recommendedName>
</protein>
<keyword evidence="2" id="KW-1185">Reference proteome</keyword>
<name>A0ABQ0LB14_MYCCL</name>
<gene>
    <name evidence="1" type="ORF">MCHLO_05726</name>
</gene>
<evidence type="ECO:0000313" key="1">
    <source>
        <dbReference type="EMBL" id="GAT48308.1"/>
    </source>
</evidence>
<dbReference type="Proteomes" id="UP000815677">
    <property type="component" value="Unassembled WGS sequence"/>
</dbReference>
<proteinExistence type="predicted"/>
<organism evidence="1 2">
    <name type="scientific">Mycena chlorophos</name>
    <name type="common">Agaric fungus</name>
    <name type="synonym">Agaricus chlorophos</name>
    <dbReference type="NCBI Taxonomy" id="658473"/>
    <lineage>
        <taxon>Eukaryota</taxon>
        <taxon>Fungi</taxon>
        <taxon>Dikarya</taxon>
        <taxon>Basidiomycota</taxon>
        <taxon>Agaricomycotina</taxon>
        <taxon>Agaricomycetes</taxon>
        <taxon>Agaricomycetidae</taxon>
        <taxon>Agaricales</taxon>
        <taxon>Marasmiineae</taxon>
        <taxon>Mycenaceae</taxon>
        <taxon>Mycena</taxon>
    </lineage>
</organism>
<sequence>MDASSSPVFPPELEREVFEMAARTAFGSIPALMLVARRFHIWLEPFLYRVIRQNHIPAEVIISVLESRPDILRNELESLFFDAGLEDELSGERSDQLFDICSQSLSNLAFFRTSVETSSGTALPQLPKLWCLSCSVPTLHGITSLQESAIQSKFPRLTHVEVGGYIAGDFLSSVRVLPTLTHLACTNPGENVLCDPAQPIRTFFEDTPRLQALIIVCGRGSVREYLRDLDAVVLAEGEIRLTGGTYPDGRGDDYWREWQDSALGTGMDYWGRCDIFLERKRKGEVEASRRWMDDWVYDTGGDTPGA</sequence>